<accession>A0A1H8RB09</accession>
<feature type="transmembrane region" description="Helical" evidence="2">
    <location>
        <begin position="49"/>
        <end position="68"/>
    </location>
</feature>
<name>A0A1H8RB09_9PSEU</name>
<proteinExistence type="predicted"/>
<evidence type="ECO:0000313" key="3">
    <source>
        <dbReference type="EMBL" id="SEO63581.1"/>
    </source>
</evidence>
<keyword evidence="4" id="KW-1185">Reference proteome</keyword>
<dbReference type="STRING" id="394193.SAMN04489732_101708"/>
<evidence type="ECO:0000256" key="2">
    <source>
        <dbReference type="SAM" id="Phobius"/>
    </source>
</evidence>
<keyword evidence="2" id="KW-1133">Transmembrane helix</keyword>
<organism evidence="3 4">
    <name type="scientific">Amycolatopsis saalfeldensis</name>
    <dbReference type="NCBI Taxonomy" id="394193"/>
    <lineage>
        <taxon>Bacteria</taxon>
        <taxon>Bacillati</taxon>
        <taxon>Actinomycetota</taxon>
        <taxon>Actinomycetes</taxon>
        <taxon>Pseudonocardiales</taxon>
        <taxon>Pseudonocardiaceae</taxon>
        <taxon>Amycolatopsis</taxon>
    </lineage>
</organism>
<dbReference type="OrthoDB" id="3387554at2"/>
<evidence type="ECO:0008006" key="5">
    <source>
        <dbReference type="Google" id="ProtNLM"/>
    </source>
</evidence>
<keyword evidence="2" id="KW-0472">Membrane</keyword>
<keyword evidence="2" id="KW-0812">Transmembrane</keyword>
<reference evidence="3 4" key="1">
    <citation type="submission" date="2016-10" db="EMBL/GenBank/DDBJ databases">
        <authorList>
            <person name="de Groot N.N."/>
        </authorList>
    </citation>
    <scope>NUCLEOTIDE SEQUENCE [LARGE SCALE GENOMIC DNA]</scope>
    <source>
        <strain evidence="3 4">DSM 44993</strain>
    </source>
</reference>
<dbReference type="AlphaFoldDB" id="A0A1H8RB09"/>
<dbReference type="Proteomes" id="UP000198582">
    <property type="component" value="Unassembled WGS sequence"/>
</dbReference>
<feature type="compositionally biased region" description="Acidic residues" evidence="1">
    <location>
        <begin position="1"/>
        <end position="11"/>
    </location>
</feature>
<feature type="region of interest" description="Disordered" evidence="1">
    <location>
        <begin position="1"/>
        <end position="46"/>
    </location>
</feature>
<evidence type="ECO:0000256" key="1">
    <source>
        <dbReference type="SAM" id="MobiDB-lite"/>
    </source>
</evidence>
<dbReference type="EMBL" id="FOEF01000001">
    <property type="protein sequence ID" value="SEO63581.1"/>
    <property type="molecule type" value="Genomic_DNA"/>
</dbReference>
<evidence type="ECO:0000313" key="4">
    <source>
        <dbReference type="Proteomes" id="UP000198582"/>
    </source>
</evidence>
<sequence length="290" mass="29572">MNSDPSLEDDLAAALRARAESVPDTPWSPRASRTRDAASPWRERKPRRVGATLVAAAALALAVVVVVVSQGPATAPPAASISDTPGHLAPGHFYYSLSVSADGSGERVRSEIWQPEPSTGMWLRRSQVGTGEPATSSGRCLSFNTLAAADACTLAPGWANPSPEFLARAPRDPAVIAAQLAAAAPGNNGSAPHPSSAYATLAVLRVAARANGLPIDLSRALQRTAALLAPASPSRNLDGVPGTAYAASPSDGLGAVVIFDAEGTYIGSPAESFTRGVATEAGAPPVKLFP</sequence>
<dbReference type="RefSeq" id="WP_143086110.1">
    <property type="nucleotide sequence ID" value="NZ_FOEF01000001.1"/>
</dbReference>
<protein>
    <recommendedName>
        <fullName evidence="5">CU044_5270 family protein</fullName>
    </recommendedName>
</protein>
<gene>
    <name evidence="3" type="ORF">SAMN04489732_101708</name>
</gene>